<dbReference type="EMBL" id="LAZR01003643">
    <property type="protein sequence ID" value="KKN16142.1"/>
    <property type="molecule type" value="Genomic_DNA"/>
</dbReference>
<comment type="caution">
    <text evidence="2">The sequence shown here is derived from an EMBL/GenBank/DDBJ whole genome shotgun (WGS) entry which is preliminary data.</text>
</comment>
<proteinExistence type="predicted"/>
<feature type="transmembrane region" description="Helical" evidence="1">
    <location>
        <begin position="111"/>
        <end position="128"/>
    </location>
</feature>
<evidence type="ECO:0000256" key="1">
    <source>
        <dbReference type="SAM" id="Phobius"/>
    </source>
</evidence>
<gene>
    <name evidence="2" type="ORF">LCGC14_0978790</name>
</gene>
<name>A0A0F9NVL6_9ZZZZ</name>
<keyword evidence="1" id="KW-0472">Membrane</keyword>
<keyword evidence="1" id="KW-1133">Transmembrane helix</keyword>
<evidence type="ECO:0000313" key="2">
    <source>
        <dbReference type="EMBL" id="KKN16142.1"/>
    </source>
</evidence>
<sequence length="132" mass="14777">MTEDQFTVLAILGLFICVVIGSALLGVAVSPLVHGESIKVDLGNSTNFWDNTVYCDDELIFTDSTGLREYKNVPDENCVYWVEVTETLTVSEPVTAYVYYGEKENKEVQNAIYIIIALFIAGYIGWHIRGKQ</sequence>
<keyword evidence="1" id="KW-0812">Transmembrane</keyword>
<organism evidence="2">
    <name type="scientific">marine sediment metagenome</name>
    <dbReference type="NCBI Taxonomy" id="412755"/>
    <lineage>
        <taxon>unclassified sequences</taxon>
        <taxon>metagenomes</taxon>
        <taxon>ecological metagenomes</taxon>
    </lineage>
</organism>
<reference evidence="2" key="1">
    <citation type="journal article" date="2015" name="Nature">
        <title>Complex archaea that bridge the gap between prokaryotes and eukaryotes.</title>
        <authorList>
            <person name="Spang A."/>
            <person name="Saw J.H."/>
            <person name="Jorgensen S.L."/>
            <person name="Zaremba-Niedzwiedzka K."/>
            <person name="Martijn J."/>
            <person name="Lind A.E."/>
            <person name="van Eijk R."/>
            <person name="Schleper C."/>
            <person name="Guy L."/>
            <person name="Ettema T.J."/>
        </authorList>
    </citation>
    <scope>NUCLEOTIDE SEQUENCE</scope>
</reference>
<feature type="transmembrane region" description="Helical" evidence="1">
    <location>
        <begin position="6"/>
        <end position="29"/>
    </location>
</feature>
<dbReference type="AlphaFoldDB" id="A0A0F9NVL6"/>
<accession>A0A0F9NVL6</accession>
<protein>
    <submittedName>
        <fullName evidence="2">Uncharacterized protein</fullName>
    </submittedName>
</protein>